<dbReference type="InterPro" id="IPR035437">
    <property type="entry name" value="SNase_OB-fold_sf"/>
</dbReference>
<protein>
    <submittedName>
        <fullName evidence="2">Thermonuclease family protein</fullName>
    </submittedName>
</protein>
<accession>A0ABV4XJQ3</accession>
<reference evidence="2 3" key="1">
    <citation type="submission" date="2024-09" db="EMBL/GenBank/DDBJ databases">
        <title>Floridaenema gen nov. (Aerosakkonemataceae, Aerosakkonematales ord. nov., Cyanobacteria) from benthic tropical and subtropical fresh waters, with the description of four new species.</title>
        <authorList>
            <person name="Moretto J.A."/>
            <person name="Berthold D.E."/>
            <person name="Lefler F.W."/>
            <person name="Huang I.-S."/>
            <person name="Laughinghouse H. IV."/>
        </authorList>
    </citation>
    <scope>NUCLEOTIDE SEQUENCE [LARGE SCALE GENOMIC DNA]</scope>
    <source>
        <strain evidence="2 3">BLCC-F50</strain>
    </source>
</reference>
<dbReference type="Gene3D" id="2.40.50.90">
    <property type="match status" value="1"/>
</dbReference>
<dbReference type="SMART" id="SM00318">
    <property type="entry name" value="SNc"/>
    <property type="match status" value="1"/>
</dbReference>
<feature type="domain" description="TNase-like" evidence="1">
    <location>
        <begin position="11"/>
        <end position="160"/>
    </location>
</feature>
<keyword evidence="3" id="KW-1185">Reference proteome</keyword>
<evidence type="ECO:0000313" key="2">
    <source>
        <dbReference type="EMBL" id="MFB2891941.1"/>
    </source>
</evidence>
<dbReference type="PROSITE" id="PS50830">
    <property type="entry name" value="TNASE_3"/>
    <property type="match status" value="1"/>
</dbReference>
<name>A0ABV4XJQ3_9CYAN</name>
<evidence type="ECO:0000313" key="3">
    <source>
        <dbReference type="Proteomes" id="UP001576784"/>
    </source>
</evidence>
<dbReference type="RefSeq" id="WP_413261618.1">
    <property type="nucleotide sequence ID" value="NZ_JBHFNR010000019.1"/>
</dbReference>
<sequence length="174" mass="20378">MKTETKILPNQKIIAKVKYVVDGDTIVLNYQGEDFSSRARWIDAPETKKSNQFSNDPQILKHWQWGEQSKQFLINLVQGQSLVVKTIELDQYERWICDWYLHKITIANNLQLKLCLAGMCANSLPFQQYKFATNTELSLYVGILKNCVDAYKKRIGFWAESDFILPYQFKKLML</sequence>
<dbReference type="EMBL" id="JBHFNR010000019">
    <property type="protein sequence ID" value="MFB2891941.1"/>
    <property type="molecule type" value="Genomic_DNA"/>
</dbReference>
<organism evidence="2 3">
    <name type="scientific">Floridaenema flaviceps BLCC-F50</name>
    <dbReference type="NCBI Taxonomy" id="3153642"/>
    <lineage>
        <taxon>Bacteria</taxon>
        <taxon>Bacillati</taxon>
        <taxon>Cyanobacteriota</taxon>
        <taxon>Cyanophyceae</taxon>
        <taxon>Oscillatoriophycideae</taxon>
        <taxon>Aerosakkonematales</taxon>
        <taxon>Aerosakkonemataceae</taxon>
        <taxon>Floridanema</taxon>
        <taxon>Floridanema flaviceps</taxon>
    </lineage>
</organism>
<dbReference type="SUPFAM" id="SSF50199">
    <property type="entry name" value="Staphylococcal nuclease"/>
    <property type="match status" value="1"/>
</dbReference>
<evidence type="ECO:0000259" key="1">
    <source>
        <dbReference type="PROSITE" id="PS50830"/>
    </source>
</evidence>
<proteinExistence type="predicted"/>
<dbReference type="Proteomes" id="UP001576784">
    <property type="component" value="Unassembled WGS sequence"/>
</dbReference>
<dbReference type="InterPro" id="IPR016071">
    <property type="entry name" value="Staphylococal_nuclease_OB-fold"/>
</dbReference>
<comment type="caution">
    <text evidence="2">The sequence shown here is derived from an EMBL/GenBank/DDBJ whole genome shotgun (WGS) entry which is preliminary data.</text>
</comment>
<gene>
    <name evidence="2" type="ORF">ACE1CI_03240</name>
</gene>
<dbReference type="Pfam" id="PF00565">
    <property type="entry name" value="SNase"/>
    <property type="match status" value="1"/>
</dbReference>